<keyword evidence="5" id="KW-1185">Reference proteome</keyword>
<evidence type="ECO:0000313" key="5">
    <source>
        <dbReference type="Proteomes" id="UP000306145"/>
    </source>
</evidence>
<dbReference type="PANTHER" id="PTHR33495">
    <property type="entry name" value="ANTI-SIGMA FACTOR ANTAGONIST TM_1081-RELATED-RELATED"/>
    <property type="match status" value="1"/>
</dbReference>
<dbReference type="NCBIfam" id="TIGR00377">
    <property type="entry name" value="ant_ant_sig"/>
    <property type="match status" value="1"/>
</dbReference>
<organism evidence="4 5">
    <name type="scientific">Micromonospora orduensis</name>
    <dbReference type="NCBI Taxonomy" id="1420891"/>
    <lineage>
        <taxon>Bacteria</taxon>
        <taxon>Bacillati</taxon>
        <taxon>Actinomycetota</taxon>
        <taxon>Actinomycetes</taxon>
        <taxon>Micromonosporales</taxon>
        <taxon>Micromonosporaceae</taxon>
        <taxon>Micromonospora</taxon>
    </lineage>
</organism>
<evidence type="ECO:0000256" key="1">
    <source>
        <dbReference type="ARBA" id="ARBA00009013"/>
    </source>
</evidence>
<feature type="domain" description="STAS" evidence="3">
    <location>
        <begin position="4"/>
        <end position="113"/>
    </location>
</feature>
<dbReference type="OrthoDB" id="9793697at2"/>
<dbReference type="Gene3D" id="3.30.750.24">
    <property type="entry name" value="STAS domain"/>
    <property type="match status" value="1"/>
</dbReference>
<reference evidence="4 5" key="1">
    <citation type="submission" date="2019-06" db="EMBL/GenBank/DDBJ databases">
        <title>Micromonospora ordensis sp. nov., isolated from deep marine sediment.</title>
        <authorList>
            <person name="Veyisoglu A."/>
            <person name="Carro L."/>
            <person name="Klenk H.-P."/>
            <person name="Sahin N."/>
        </authorList>
    </citation>
    <scope>NUCLEOTIDE SEQUENCE [LARGE SCALE GENOMIC DNA]</scope>
    <source>
        <strain evidence="4 5">S2509</strain>
    </source>
</reference>
<dbReference type="GO" id="GO:0043856">
    <property type="term" value="F:anti-sigma factor antagonist activity"/>
    <property type="evidence" value="ECO:0007669"/>
    <property type="project" value="InterPro"/>
</dbReference>
<comment type="caution">
    <text evidence="4">The sequence shown here is derived from an EMBL/GenBank/DDBJ whole genome shotgun (WGS) entry which is preliminary data.</text>
</comment>
<dbReference type="PROSITE" id="PS50801">
    <property type="entry name" value="STAS"/>
    <property type="match status" value="1"/>
</dbReference>
<gene>
    <name evidence="4" type="ORF">FHG89_08370</name>
</gene>
<proteinExistence type="inferred from homology"/>
<evidence type="ECO:0000313" key="4">
    <source>
        <dbReference type="EMBL" id="TNH30319.1"/>
    </source>
</evidence>
<evidence type="ECO:0000259" key="3">
    <source>
        <dbReference type="PROSITE" id="PS50801"/>
    </source>
</evidence>
<dbReference type="Pfam" id="PF01740">
    <property type="entry name" value="STAS"/>
    <property type="match status" value="1"/>
</dbReference>
<dbReference type="SUPFAM" id="SSF52091">
    <property type="entry name" value="SpoIIaa-like"/>
    <property type="match status" value="1"/>
</dbReference>
<accession>A0A5C4QW89</accession>
<dbReference type="CDD" id="cd07043">
    <property type="entry name" value="STAS_anti-anti-sigma_factors"/>
    <property type="match status" value="1"/>
</dbReference>
<dbReference type="InterPro" id="IPR036513">
    <property type="entry name" value="STAS_dom_sf"/>
</dbReference>
<dbReference type="InterPro" id="IPR003658">
    <property type="entry name" value="Anti-sigma_ant"/>
</dbReference>
<dbReference type="InterPro" id="IPR002645">
    <property type="entry name" value="STAS_dom"/>
</dbReference>
<name>A0A5C4QW89_9ACTN</name>
<comment type="similarity">
    <text evidence="1 2">Belongs to the anti-sigma-factor antagonist family.</text>
</comment>
<evidence type="ECO:0000256" key="2">
    <source>
        <dbReference type="RuleBase" id="RU003749"/>
    </source>
</evidence>
<dbReference type="Proteomes" id="UP000306145">
    <property type="component" value="Unassembled WGS sequence"/>
</dbReference>
<dbReference type="EMBL" id="VDFY01000114">
    <property type="protein sequence ID" value="TNH30319.1"/>
    <property type="molecule type" value="Genomic_DNA"/>
</dbReference>
<sequence length="122" mass="13151">MVDLELSVRPGRGCTVLEVHGELDMATAPQLRDALQRLIEAGDRHVVVDLADVGFMDSSALGALVVMFKAFREVSGRLSLAAVQPAVRTVLTVTSVDRVMRVHEDVRAAEADVPVADDTTVR</sequence>
<dbReference type="PANTHER" id="PTHR33495:SF2">
    <property type="entry name" value="ANTI-SIGMA FACTOR ANTAGONIST TM_1081-RELATED"/>
    <property type="match status" value="1"/>
</dbReference>
<protein>
    <recommendedName>
        <fullName evidence="2">Anti-sigma factor antagonist</fullName>
    </recommendedName>
</protein>
<dbReference type="AlphaFoldDB" id="A0A5C4QW89"/>